<feature type="domain" description="Flavin reductase like" evidence="2">
    <location>
        <begin position="23"/>
        <end position="164"/>
    </location>
</feature>
<dbReference type="InterPro" id="IPR052174">
    <property type="entry name" value="Flavoredoxin"/>
</dbReference>
<evidence type="ECO:0000313" key="4">
    <source>
        <dbReference type="Proteomes" id="UP000464954"/>
    </source>
</evidence>
<dbReference type="InterPro" id="IPR002563">
    <property type="entry name" value="Flavin_Rdtase-like_dom"/>
</dbReference>
<dbReference type="Proteomes" id="UP000464954">
    <property type="component" value="Chromosome"/>
</dbReference>
<keyword evidence="4" id="KW-1185">Reference proteome</keyword>
<dbReference type="PANTHER" id="PTHR43567:SF5">
    <property type="entry name" value="HYPOTHETICAL CYTOSOLIC PROTEIN"/>
    <property type="match status" value="1"/>
</dbReference>
<evidence type="ECO:0000313" key="3">
    <source>
        <dbReference type="EMBL" id="QHI70416.1"/>
    </source>
</evidence>
<dbReference type="PANTHER" id="PTHR43567">
    <property type="entry name" value="FLAVOREDOXIN-RELATED-RELATED"/>
    <property type="match status" value="1"/>
</dbReference>
<dbReference type="RefSeq" id="WP_160629593.1">
    <property type="nucleotide sequence ID" value="NZ_CP047593.1"/>
</dbReference>
<dbReference type="SUPFAM" id="SSF50475">
    <property type="entry name" value="FMN-binding split barrel"/>
    <property type="match status" value="1"/>
</dbReference>
<dbReference type="GO" id="GO:0016646">
    <property type="term" value="F:oxidoreductase activity, acting on the CH-NH group of donors, NAD or NADP as acceptor"/>
    <property type="evidence" value="ECO:0007669"/>
    <property type="project" value="UniProtKB-ARBA"/>
</dbReference>
<evidence type="ECO:0000256" key="1">
    <source>
        <dbReference type="ARBA" id="ARBA00038054"/>
    </source>
</evidence>
<dbReference type="GO" id="GO:0010181">
    <property type="term" value="F:FMN binding"/>
    <property type="evidence" value="ECO:0007669"/>
    <property type="project" value="InterPro"/>
</dbReference>
<gene>
    <name evidence="3" type="ORF">GT409_13540</name>
</gene>
<sequence length="169" mass="19585">MKNFTEIDVLKLNESPFRMIGKEWMLVTAGSMAQWNTMTASWGAMGELWFKPVVFTFFRPQRYTLEFVELEEFFTLSFFDEKHRTALNFCGSNSGRDCDKAEKTGLTPVSTPNGSVAFGEARLVLECRKMYFQDLDPSHFLDPEISKCYPKEDYHRMFVGEVMTALQHT</sequence>
<organism evidence="3 4">
    <name type="scientific">Tichowtungia aerotolerans</name>
    <dbReference type="NCBI Taxonomy" id="2697043"/>
    <lineage>
        <taxon>Bacteria</taxon>
        <taxon>Pseudomonadati</taxon>
        <taxon>Kiritimatiellota</taxon>
        <taxon>Tichowtungiia</taxon>
        <taxon>Tichowtungiales</taxon>
        <taxon>Tichowtungiaceae</taxon>
        <taxon>Tichowtungia</taxon>
    </lineage>
</organism>
<reference evidence="3 4" key="1">
    <citation type="submission" date="2020-01" db="EMBL/GenBank/DDBJ databases">
        <title>Ponticoccus aerotolerans gen. nov., sp. nov., an anaerobic bacterium and proposal of Ponticoccusceae fam. nov., Ponticoccusles ord. nov. and Ponticoccuse classis nov. in the phylum Kiritimatiellaeota.</title>
        <authorList>
            <person name="Zhou L.Y."/>
            <person name="Du Z.J."/>
        </authorList>
    </citation>
    <scope>NUCLEOTIDE SEQUENCE [LARGE SCALE GENOMIC DNA]</scope>
    <source>
        <strain evidence="3 4">S-5007</strain>
    </source>
</reference>
<accession>A0A6P1MFM9</accession>
<dbReference type="AlphaFoldDB" id="A0A6P1MFM9"/>
<comment type="similarity">
    <text evidence="1">Belongs to the flavoredoxin family.</text>
</comment>
<dbReference type="InterPro" id="IPR012349">
    <property type="entry name" value="Split_barrel_FMN-bd"/>
</dbReference>
<dbReference type="Pfam" id="PF01613">
    <property type="entry name" value="Flavin_Reduct"/>
    <property type="match status" value="1"/>
</dbReference>
<evidence type="ECO:0000259" key="2">
    <source>
        <dbReference type="Pfam" id="PF01613"/>
    </source>
</evidence>
<dbReference type="EMBL" id="CP047593">
    <property type="protein sequence ID" value="QHI70416.1"/>
    <property type="molecule type" value="Genomic_DNA"/>
</dbReference>
<dbReference type="KEGG" id="taer:GT409_13540"/>
<protein>
    <submittedName>
        <fullName evidence="3">Flavin reductase family protein</fullName>
    </submittedName>
</protein>
<dbReference type="Gene3D" id="2.30.110.10">
    <property type="entry name" value="Electron Transport, Fmn-binding Protein, Chain A"/>
    <property type="match status" value="1"/>
</dbReference>
<name>A0A6P1MFM9_9BACT</name>
<proteinExistence type="inferred from homology"/>